<comment type="caution">
    <text evidence="1">The sequence shown here is derived from an EMBL/GenBank/DDBJ whole genome shotgun (WGS) entry which is preliminary data.</text>
</comment>
<organism evidence="1 2">
    <name type="scientific">Marinoscillum furvescens DSM 4134</name>
    <dbReference type="NCBI Taxonomy" id="1122208"/>
    <lineage>
        <taxon>Bacteria</taxon>
        <taxon>Pseudomonadati</taxon>
        <taxon>Bacteroidota</taxon>
        <taxon>Cytophagia</taxon>
        <taxon>Cytophagales</taxon>
        <taxon>Reichenbachiellaceae</taxon>
        <taxon>Marinoscillum</taxon>
    </lineage>
</organism>
<dbReference type="Pfam" id="PF01063">
    <property type="entry name" value="Aminotran_4"/>
    <property type="match status" value="1"/>
</dbReference>
<name>A0A3D9LL13_MARFU</name>
<keyword evidence="2" id="KW-1185">Reference proteome</keyword>
<sequence>MTLGPTFLETICAVDHTYPLLAYHQQRLAQTYRHFFGGTPPQLTDHLPEPAKSKHKVRVHYGADHLDVTSTPYTNRQIQQIKTITATPSLTYTYKYAHREDLESLFAQRGNADEILIIKNQLLTDSFYANIALWDGSHWYTPAHCLLNGVRRQALLEAGRIISCPLSVSDLTSFQKISFISGMLELDEVSAPVSAIS</sequence>
<dbReference type="Gene3D" id="3.20.10.10">
    <property type="entry name" value="D-amino Acid Aminotransferase, subunit A, domain 2"/>
    <property type="match status" value="1"/>
</dbReference>
<dbReference type="AlphaFoldDB" id="A0A3D9LL13"/>
<proteinExistence type="predicted"/>
<keyword evidence="1" id="KW-0456">Lyase</keyword>
<dbReference type="InterPro" id="IPR036038">
    <property type="entry name" value="Aminotransferase-like"/>
</dbReference>
<dbReference type="RefSeq" id="WP_115866442.1">
    <property type="nucleotide sequence ID" value="NZ_QREG01000001.1"/>
</dbReference>
<evidence type="ECO:0000313" key="1">
    <source>
        <dbReference type="EMBL" id="REE05952.1"/>
    </source>
</evidence>
<dbReference type="EMBL" id="QREG01000001">
    <property type="protein sequence ID" value="REE05952.1"/>
    <property type="molecule type" value="Genomic_DNA"/>
</dbReference>
<dbReference type="SUPFAM" id="SSF56752">
    <property type="entry name" value="D-aminoacid aminotransferase-like PLP-dependent enzymes"/>
    <property type="match status" value="1"/>
</dbReference>
<dbReference type="InterPro" id="IPR001544">
    <property type="entry name" value="Aminotrans_IV"/>
</dbReference>
<reference evidence="1 2" key="1">
    <citation type="submission" date="2018-07" db="EMBL/GenBank/DDBJ databases">
        <title>Genomic Encyclopedia of Type Strains, Phase IV (KMG-IV): sequencing the most valuable type-strain genomes for metagenomic binning, comparative biology and taxonomic classification.</title>
        <authorList>
            <person name="Goeker M."/>
        </authorList>
    </citation>
    <scope>NUCLEOTIDE SEQUENCE [LARGE SCALE GENOMIC DNA]</scope>
    <source>
        <strain evidence="1 2">DSM 4134</strain>
    </source>
</reference>
<dbReference type="InterPro" id="IPR043131">
    <property type="entry name" value="BCAT-like_N"/>
</dbReference>
<accession>A0A3D9LL13</accession>
<evidence type="ECO:0000313" key="2">
    <source>
        <dbReference type="Proteomes" id="UP000256779"/>
    </source>
</evidence>
<dbReference type="Proteomes" id="UP000256779">
    <property type="component" value="Unassembled WGS sequence"/>
</dbReference>
<protein>
    <submittedName>
        <fullName evidence="1">4-amino-4-deoxychorismate lyase</fullName>
    </submittedName>
</protein>
<dbReference type="OrthoDB" id="1148709at2"/>
<dbReference type="InterPro" id="IPR043132">
    <property type="entry name" value="BCAT-like_C"/>
</dbReference>
<dbReference type="GO" id="GO:0016829">
    <property type="term" value="F:lyase activity"/>
    <property type="evidence" value="ECO:0007669"/>
    <property type="project" value="UniProtKB-KW"/>
</dbReference>
<dbReference type="Gene3D" id="3.30.470.10">
    <property type="match status" value="1"/>
</dbReference>
<gene>
    <name evidence="1" type="ORF">C7460_101471</name>
</gene>